<gene>
    <name evidence="1" type="ORF">METZ01_LOCUS87166</name>
</gene>
<reference evidence="1" key="1">
    <citation type="submission" date="2018-05" db="EMBL/GenBank/DDBJ databases">
        <authorList>
            <person name="Lanie J.A."/>
            <person name="Ng W.-L."/>
            <person name="Kazmierczak K.M."/>
            <person name="Andrzejewski T.M."/>
            <person name="Davidsen T.M."/>
            <person name="Wayne K.J."/>
            <person name="Tettelin H."/>
            <person name="Glass J.I."/>
            <person name="Rusch D."/>
            <person name="Podicherti R."/>
            <person name="Tsui H.-C.T."/>
            <person name="Winkler M.E."/>
        </authorList>
    </citation>
    <scope>NUCLEOTIDE SEQUENCE</scope>
</reference>
<dbReference type="EMBL" id="UINC01007624">
    <property type="protein sequence ID" value="SVA34312.1"/>
    <property type="molecule type" value="Genomic_DNA"/>
</dbReference>
<dbReference type="AlphaFoldDB" id="A0A381V1S5"/>
<sequence length="150" mass="16997">VRVSLFYAVLCYFSFVKANNIIRDLPVPVTDKFRNEFSARIGDHPFPTNPMNDRARGYLLQGKAQTALSNYGNYIDIEINPNGVWGEYAYLYEVTFLAGVPGQSYSSNYSWNLLETIVDGDGFPIYTIWESNNAYAAWYTDGDTNFVGIL</sequence>
<protein>
    <submittedName>
        <fullName evidence="1">Uncharacterized protein</fullName>
    </submittedName>
</protein>
<feature type="non-terminal residue" evidence="1">
    <location>
        <position position="150"/>
    </location>
</feature>
<accession>A0A381V1S5</accession>
<evidence type="ECO:0000313" key="1">
    <source>
        <dbReference type="EMBL" id="SVA34312.1"/>
    </source>
</evidence>
<name>A0A381V1S5_9ZZZZ</name>
<proteinExistence type="predicted"/>
<feature type="non-terminal residue" evidence="1">
    <location>
        <position position="1"/>
    </location>
</feature>
<organism evidence="1">
    <name type="scientific">marine metagenome</name>
    <dbReference type="NCBI Taxonomy" id="408172"/>
    <lineage>
        <taxon>unclassified sequences</taxon>
        <taxon>metagenomes</taxon>
        <taxon>ecological metagenomes</taxon>
    </lineage>
</organism>